<comment type="caution">
    <text evidence="1">The sequence shown here is derived from an EMBL/GenBank/DDBJ whole genome shotgun (WGS) entry which is preliminary data.</text>
</comment>
<dbReference type="EMBL" id="CM023491">
    <property type="protein sequence ID" value="KAH6941717.1"/>
    <property type="molecule type" value="Genomic_DNA"/>
</dbReference>
<name>A0ACB7T2I3_HYAAI</name>
<evidence type="ECO:0000313" key="2">
    <source>
        <dbReference type="Proteomes" id="UP000821845"/>
    </source>
</evidence>
<dbReference type="Proteomes" id="UP000821845">
    <property type="component" value="Chromosome 11"/>
</dbReference>
<gene>
    <name evidence="1" type="ORF">HPB50_022928</name>
</gene>
<accession>A0ACB7T2I3</accession>
<evidence type="ECO:0000313" key="1">
    <source>
        <dbReference type="EMBL" id="KAH6941717.1"/>
    </source>
</evidence>
<proteinExistence type="predicted"/>
<keyword evidence="2" id="KW-1185">Reference proteome</keyword>
<protein>
    <submittedName>
        <fullName evidence="1">Uncharacterized protein</fullName>
    </submittedName>
</protein>
<sequence length="1514" mass="166337">MQRRSTDGSFYTPQSLRKSGGDFFYDESDSEVVDERHKRETRPRRRHDDRYGDRFEEATYGPRKLDQRFASRKLDRGEGVRRHNWSQKTETPYISYRAEVQENQKPISSPTKVVDAKDDKRYVDVRGAGAASGVVSESSYYGDTSVEALSMTAKTVSSPADPRRNEDTRKVERGPCRGDAAYGDTQGGSGGSQRAKNVAGVLSSSGERRNGSAPISHGTAAKGQNNGRKNSVQENELPTNGAASLQAKTVKREEGKGVAKRIDSPRTLGGVFGEELALDGLLPADASIDKLEKEAGLGYAAYKTTALPTGEEIIQASSQSSVVGLPAPGFFLRSSDEGRGKAAPTGKGKLNRAEARGLEVSAEDSFAEKRATEQQSRRRNGQKALPVVEEPVVVPAVATESMTSADYSQDKERHRGNRRQNSGCCHRREVPAEVHEGFDVTDDEIRHLLDSRRRNGSGRRTERTSEYKTASSGGPSSMPYSPSASGRKNSRGFVFKMQRVNSSGIDLSEEDYDRDATFRSCRTGGSAKLSSQRQVGSSSDKYASARREPEADVARNAPGYRSSKIDEHSEAEYSDADSEETLRAGEGYAEGAFEDDSDSQFTTVASKWTEGKSDPRTKLQAERTIGPTRGRFVQESARVERKFVSKPVERTEGEYLTPTCEDESPSGRSELQSWSVVSTEAGSSGDYDRRRLFDKFEDEEGTTSFSLASSCWCPTPTRASGSEAGVSGHSANGRLDSPLMGDFRSRSNIVLRRSHSSLHVSLRSLSPAVQIHADGPVLVVLGGINPEDPMREDLGGFSLDALEYDGPAPSAYCFCLDIERMSWRKCASMSQPRACHACAVVGQRIYVAGGKDSTGRITDTAEYFDVEAGRWERVPNLPRPLMASAATYFNSRIWVLGGITYSSADRCKVTSTVFEFDLQESRWFRSTSLWTPLAHSLALTTADSSGKQRLWLWGGMDENGRSVGELRLWRQDRRAWKSYCRLQRPRHAFCGAAIGDLMCVVGGTESPRRVATDANTRVDVANKEVYSACPLPYPLTGSSALVLPAHERPSSFHTVKPSDEESTDGSAYKMRTVYRRYRQRVKVKDEDDTPDSQFPAVGVYEATRILDSTFDSSRIRRQEISREKSPTHGTKEEYLALELRDNSRQRRKELEKKRESRYLEGTGCRQSYQIMAPSVDPNLGLALVLQDGDKTCSSPYSETAMVIDSIRRCKNITSAATWGVLSFGGIDLHRPSCHGTGGCDPGQTRCDEMVASDCVFCFSTANLSWTEKAKLPEARAFHGAAVLGDQVYVVGGRDQNGSYLDTVAVYSPMLNAWTVVLDLPVALMGAAVLAYEGRIWVLGGVAFDENAASVNNANERLLDDVFIVDTRNRRCFKGPSLPFPWAFAAGAVCDGQIWLCGGLTPFENGKLVSTSNIYVLDDGFWVFYDVLTLNRHAFPAANYADKFVMLFGGVSTSYEGSVDECEVFFAGPGHGNLRLRPPPFRLAGHACVVLPPGGGAAPNVRDIWRRMCEATQRT</sequence>
<reference evidence="1" key="1">
    <citation type="submission" date="2020-05" db="EMBL/GenBank/DDBJ databases">
        <title>Large-scale comparative analyses of tick genomes elucidate their genetic diversity and vector capacities.</title>
        <authorList>
            <person name="Jia N."/>
            <person name="Wang J."/>
            <person name="Shi W."/>
            <person name="Du L."/>
            <person name="Sun Y."/>
            <person name="Zhan W."/>
            <person name="Jiang J."/>
            <person name="Wang Q."/>
            <person name="Zhang B."/>
            <person name="Ji P."/>
            <person name="Sakyi L.B."/>
            <person name="Cui X."/>
            <person name="Yuan T."/>
            <person name="Jiang B."/>
            <person name="Yang W."/>
            <person name="Lam T.T.-Y."/>
            <person name="Chang Q."/>
            <person name="Ding S."/>
            <person name="Wang X."/>
            <person name="Zhu J."/>
            <person name="Ruan X."/>
            <person name="Zhao L."/>
            <person name="Wei J."/>
            <person name="Que T."/>
            <person name="Du C."/>
            <person name="Cheng J."/>
            <person name="Dai P."/>
            <person name="Han X."/>
            <person name="Huang E."/>
            <person name="Gao Y."/>
            <person name="Liu J."/>
            <person name="Shao H."/>
            <person name="Ye R."/>
            <person name="Li L."/>
            <person name="Wei W."/>
            <person name="Wang X."/>
            <person name="Wang C."/>
            <person name="Yang T."/>
            <person name="Huo Q."/>
            <person name="Li W."/>
            <person name="Guo W."/>
            <person name="Chen H."/>
            <person name="Zhou L."/>
            <person name="Ni X."/>
            <person name="Tian J."/>
            <person name="Zhou Y."/>
            <person name="Sheng Y."/>
            <person name="Liu T."/>
            <person name="Pan Y."/>
            <person name="Xia L."/>
            <person name="Li J."/>
            <person name="Zhao F."/>
            <person name="Cao W."/>
        </authorList>
    </citation>
    <scope>NUCLEOTIDE SEQUENCE</scope>
    <source>
        <strain evidence="1">Hyas-2018</strain>
    </source>
</reference>
<organism evidence="1 2">
    <name type="scientific">Hyalomma asiaticum</name>
    <name type="common">Tick</name>
    <dbReference type="NCBI Taxonomy" id="266040"/>
    <lineage>
        <taxon>Eukaryota</taxon>
        <taxon>Metazoa</taxon>
        <taxon>Ecdysozoa</taxon>
        <taxon>Arthropoda</taxon>
        <taxon>Chelicerata</taxon>
        <taxon>Arachnida</taxon>
        <taxon>Acari</taxon>
        <taxon>Parasitiformes</taxon>
        <taxon>Ixodida</taxon>
        <taxon>Ixodoidea</taxon>
        <taxon>Ixodidae</taxon>
        <taxon>Hyalomminae</taxon>
        <taxon>Hyalomma</taxon>
    </lineage>
</organism>